<dbReference type="EMBL" id="GBRH01245919">
    <property type="protein sequence ID" value="JAD51976.1"/>
    <property type="molecule type" value="Transcribed_RNA"/>
</dbReference>
<reference evidence="1" key="1">
    <citation type="submission" date="2014-09" db="EMBL/GenBank/DDBJ databases">
        <authorList>
            <person name="Magalhaes I.L.F."/>
            <person name="Oliveira U."/>
            <person name="Santos F.R."/>
            <person name="Vidigal T.H.D.A."/>
            <person name="Brescovit A.D."/>
            <person name="Santos A.J."/>
        </authorList>
    </citation>
    <scope>NUCLEOTIDE SEQUENCE</scope>
    <source>
        <tissue evidence="1">Shoot tissue taken approximately 20 cm above the soil surface</tissue>
    </source>
</reference>
<dbReference type="AlphaFoldDB" id="A0A0A9ALE6"/>
<proteinExistence type="predicted"/>
<name>A0A0A9ALE6_ARUDO</name>
<accession>A0A0A9ALE6</accession>
<evidence type="ECO:0000313" key="1">
    <source>
        <dbReference type="EMBL" id="JAD51976.1"/>
    </source>
</evidence>
<organism evidence="1">
    <name type="scientific">Arundo donax</name>
    <name type="common">Giant reed</name>
    <name type="synonym">Donax arundinaceus</name>
    <dbReference type="NCBI Taxonomy" id="35708"/>
    <lineage>
        <taxon>Eukaryota</taxon>
        <taxon>Viridiplantae</taxon>
        <taxon>Streptophyta</taxon>
        <taxon>Embryophyta</taxon>
        <taxon>Tracheophyta</taxon>
        <taxon>Spermatophyta</taxon>
        <taxon>Magnoliopsida</taxon>
        <taxon>Liliopsida</taxon>
        <taxon>Poales</taxon>
        <taxon>Poaceae</taxon>
        <taxon>PACMAD clade</taxon>
        <taxon>Arundinoideae</taxon>
        <taxon>Arundineae</taxon>
        <taxon>Arundo</taxon>
    </lineage>
</organism>
<sequence length="19" mass="2175">MAPTQIVLSQKIQQESLME</sequence>
<protein>
    <submittedName>
        <fullName evidence="1">Uncharacterized protein</fullName>
    </submittedName>
</protein>
<reference evidence="1" key="2">
    <citation type="journal article" date="2015" name="Data Brief">
        <title>Shoot transcriptome of the giant reed, Arundo donax.</title>
        <authorList>
            <person name="Barrero R.A."/>
            <person name="Guerrero F.D."/>
            <person name="Moolhuijzen P."/>
            <person name="Goolsby J.A."/>
            <person name="Tidwell J."/>
            <person name="Bellgard S.E."/>
            <person name="Bellgard M.I."/>
        </authorList>
    </citation>
    <scope>NUCLEOTIDE SEQUENCE</scope>
    <source>
        <tissue evidence="1">Shoot tissue taken approximately 20 cm above the soil surface</tissue>
    </source>
</reference>